<dbReference type="NCBIfam" id="TIGR00125">
    <property type="entry name" value="cyt_tran_rel"/>
    <property type="match status" value="1"/>
</dbReference>
<evidence type="ECO:0000256" key="1">
    <source>
        <dbReference type="ARBA" id="ARBA00022679"/>
    </source>
</evidence>
<reference evidence="4 5" key="1">
    <citation type="submission" date="2016-02" db="EMBL/GenBank/DDBJ databases">
        <title>Draft genome sequence of the strain BR 10247T Bradyrhizobium neotropicale isolated from nodules of Centrolobium paraense.</title>
        <authorList>
            <person name="Simoes-Araujo J.L."/>
            <person name="Barauna A.C."/>
            <person name="Silva K."/>
            <person name="Zilli J.E."/>
        </authorList>
    </citation>
    <scope>NUCLEOTIDE SEQUENCE [LARGE SCALE GENOMIC DNA]</scope>
    <source>
        <strain evidence="4 5">BR 10247</strain>
    </source>
</reference>
<keyword evidence="5" id="KW-1185">Reference proteome</keyword>
<name>A0A176YMV8_9BRAD</name>
<evidence type="ECO:0000313" key="5">
    <source>
        <dbReference type="Proteomes" id="UP000077173"/>
    </source>
</evidence>
<comment type="caution">
    <text evidence="4">The sequence shown here is derived from an EMBL/GenBank/DDBJ whole genome shotgun (WGS) entry which is preliminary data.</text>
</comment>
<dbReference type="InterPro" id="IPR004821">
    <property type="entry name" value="Cyt_trans-like"/>
</dbReference>
<dbReference type="InterPro" id="IPR014729">
    <property type="entry name" value="Rossmann-like_a/b/a_fold"/>
</dbReference>
<dbReference type="InterPro" id="IPR050385">
    <property type="entry name" value="Archaeal_FAD_synthase"/>
</dbReference>
<dbReference type="AlphaFoldDB" id="A0A176YMV8"/>
<gene>
    <name evidence="4" type="ORF">AXW67_01185</name>
</gene>
<organism evidence="4 5">
    <name type="scientific">Bradyrhizobium neotropicale</name>
    <dbReference type="NCBI Taxonomy" id="1497615"/>
    <lineage>
        <taxon>Bacteria</taxon>
        <taxon>Pseudomonadati</taxon>
        <taxon>Pseudomonadota</taxon>
        <taxon>Alphaproteobacteria</taxon>
        <taxon>Hyphomicrobiales</taxon>
        <taxon>Nitrobacteraceae</taxon>
        <taxon>Bradyrhizobium</taxon>
    </lineage>
</organism>
<dbReference type="Pfam" id="PF01467">
    <property type="entry name" value="CTP_transf_like"/>
    <property type="match status" value="1"/>
</dbReference>
<evidence type="ECO:0000256" key="2">
    <source>
        <dbReference type="ARBA" id="ARBA00022695"/>
    </source>
</evidence>
<sequence>MIRIGYAPGAYDLFHIGHLNLLRRAKEHCEYLIAGVVSDEVLIQHKGVTPVIPLVERLEIVRNVRFVDAALPALTNDKVEIWKDLRFNVLFKGNDWQGTAKGDKLERDFATFGVEVIYFPYTRSTSSSALRRTLKNIDALASGAGADPTLQHAA</sequence>
<dbReference type="PANTHER" id="PTHR43793">
    <property type="entry name" value="FAD SYNTHASE"/>
    <property type="match status" value="1"/>
</dbReference>
<feature type="domain" description="Cytidyltransferase-like" evidence="3">
    <location>
        <begin position="6"/>
        <end position="132"/>
    </location>
</feature>
<dbReference type="Gene3D" id="3.40.50.620">
    <property type="entry name" value="HUPs"/>
    <property type="match status" value="1"/>
</dbReference>
<evidence type="ECO:0000313" key="4">
    <source>
        <dbReference type="EMBL" id="OAF08484.1"/>
    </source>
</evidence>
<dbReference type="SUPFAM" id="SSF52374">
    <property type="entry name" value="Nucleotidylyl transferase"/>
    <property type="match status" value="1"/>
</dbReference>
<evidence type="ECO:0000259" key="3">
    <source>
        <dbReference type="Pfam" id="PF01467"/>
    </source>
</evidence>
<keyword evidence="2" id="KW-0548">Nucleotidyltransferase</keyword>
<dbReference type="RefSeq" id="WP_063681649.1">
    <property type="nucleotide sequence ID" value="NZ_LSEF01000104.1"/>
</dbReference>
<protein>
    <submittedName>
        <fullName evidence="4">Cytidyltransferase</fullName>
    </submittedName>
</protein>
<proteinExistence type="predicted"/>
<dbReference type="GO" id="GO:0016779">
    <property type="term" value="F:nucleotidyltransferase activity"/>
    <property type="evidence" value="ECO:0007669"/>
    <property type="project" value="UniProtKB-KW"/>
</dbReference>
<keyword evidence="1 4" id="KW-0808">Transferase</keyword>
<dbReference type="Proteomes" id="UP000077173">
    <property type="component" value="Unassembled WGS sequence"/>
</dbReference>
<dbReference type="PANTHER" id="PTHR43793:SF1">
    <property type="entry name" value="FAD SYNTHASE"/>
    <property type="match status" value="1"/>
</dbReference>
<accession>A0A176YMV8</accession>
<dbReference type="EMBL" id="LSEF01000104">
    <property type="protein sequence ID" value="OAF08484.1"/>
    <property type="molecule type" value="Genomic_DNA"/>
</dbReference>